<feature type="transmembrane region" description="Helical" evidence="2">
    <location>
        <begin position="345"/>
        <end position="368"/>
    </location>
</feature>
<dbReference type="GO" id="GO:0000139">
    <property type="term" value="C:Golgi membrane"/>
    <property type="evidence" value="ECO:0007669"/>
    <property type="project" value="InterPro"/>
</dbReference>
<feature type="transmembrane region" description="Helical" evidence="2">
    <location>
        <begin position="204"/>
        <end position="224"/>
    </location>
</feature>
<evidence type="ECO:0000313" key="4">
    <source>
        <dbReference type="EMBL" id="KAK0394713.1"/>
    </source>
</evidence>
<dbReference type="Pfam" id="PF10277">
    <property type="entry name" value="Frag1"/>
    <property type="match status" value="1"/>
</dbReference>
<proteinExistence type="predicted"/>
<comment type="caution">
    <text evidence="4">The sequence shown here is derived from an EMBL/GenBank/DDBJ whole genome shotgun (WGS) entry which is preliminary data.</text>
</comment>
<keyword evidence="2" id="KW-1133">Transmembrane helix</keyword>
<keyword evidence="2" id="KW-0472">Membrane</keyword>
<dbReference type="EMBL" id="JAUCMV010000005">
    <property type="protein sequence ID" value="KAK0394713.1"/>
    <property type="molecule type" value="Genomic_DNA"/>
</dbReference>
<feature type="region of interest" description="Disordered" evidence="1">
    <location>
        <begin position="61"/>
        <end position="80"/>
    </location>
</feature>
<gene>
    <name evidence="4" type="ORF">QR680_000892</name>
</gene>
<dbReference type="PANTHER" id="PTHR12892">
    <property type="entry name" value="FGF RECEPTOR ACTIVATING PROTEIN 1"/>
    <property type="match status" value="1"/>
</dbReference>
<reference evidence="4" key="1">
    <citation type="submission" date="2023-06" db="EMBL/GenBank/DDBJ databases">
        <title>Genomic analysis of the entomopathogenic nematode Steinernema hermaphroditum.</title>
        <authorList>
            <person name="Schwarz E.M."/>
            <person name="Heppert J.K."/>
            <person name="Baniya A."/>
            <person name="Schwartz H.T."/>
            <person name="Tan C.-H."/>
            <person name="Antoshechkin I."/>
            <person name="Sternberg P.W."/>
            <person name="Goodrich-Blair H."/>
            <person name="Dillman A.R."/>
        </authorList>
    </citation>
    <scope>NUCLEOTIDE SEQUENCE</scope>
    <source>
        <strain evidence="4">PS9179</strain>
        <tissue evidence="4">Whole animal</tissue>
    </source>
</reference>
<feature type="transmembrane region" description="Helical" evidence="2">
    <location>
        <begin position="277"/>
        <end position="296"/>
    </location>
</feature>
<dbReference type="AlphaFoldDB" id="A0AA39LEW1"/>
<organism evidence="4 5">
    <name type="scientific">Steinernema hermaphroditum</name>
    <dbReference type="NCBI Taxonomy" id="289476"/>
    <lineage>
        <taxon>Eukaryota</taxon>
        <taxon>Metazoa</taxon>
        <taxon>Ecdysozoa</taxon>
        <taxon>Nematoda</taxon>
        <taxon>Chromadorea</taxon>
        <taxon>Rhabditida</taxon>
        <taxon>Tylenchina</taxon>
        <taxon>Panagrolaimomorpha</taxon>
        <taxon>Strongyloidoidea</taxon>
        <taxon>Steinernematidae</taxon>
        <taxon>Steinernema</taxon>
    </lineage>
</organism>
<dbReference type="Proteomes" id="UP001175271">
    <property type="component" value="Unassembled WGS sequence"/>
</dbReference>
<keyword evidence="2" id="KW-0812">Transmembrane</keyword>
<dbReference type="InterPro" id="IPR039545">
    <property type="entry name" value="PGAP2"/>
</dbReference>
<evidence type="ECO:0000259" key="3">
    <source>
        <dbReference type="Pfam" id="PF10277"/>
    </source>
</evidence>
<feature type="transmembrane region" description="Helical" evidence="2">
    <location>
        <begin position="146"/>
        <end position="168"/>
    </location>
</feature>
<dbReference type="GO" id="GO:0005789">
    <property type="term" value="C:endoplasmic reticulum membrane"/>
    <property type="evidence" value="ECO:0007669"/>
    <property type="project" value="TreeGrafter"/>
</dbReference>
<feature type="compositionally biased region" description="Basic and acidic residues" evidence="1">
    <location>
        <begin position="63"/>
        <end position="80"/>
    </location>
</feature>
<name>A0AA39LEW1_9BILA</name>
<evidence type="ECO:0000313" key="5">
    <source>
        <dbReference type="Proteomes" id="UP001175271"/>
    </source>
</evidence>
<feature type="transmembrane region" description="Helical" evidence="2">
    <location>
        <begin position="317"/>
        <end position="339"/>
    </location>
</feature>
<evidence type="ECO:0000256" key="1">
    <source>
        <dbReference type="SAM" id="MobiDB-lite"/>
    </source>
</evidence>
<protein>
    <recommendedName>
        <fullName evidence="3">CWH43-like N-terminal domain-containing protein</fullName>
    </recommendedName>
</protein>
<sequence>MHRKRLQSQSPHTVRDDWPPLALQLVFGDETNAANETEEVDLFSDYRISWLPNDATSLATACDSHRDKPTNERASDDRRRVTQHVTTVPIGNQRALRPTLRKIGRSPCVAIAHDMDGVKYERQSFATLKSVQFDLPLYDKAFSLRLLAYFGSLLPGLGCYTCIAYTYMFQSDRVRNFTTSSCPDVIIAFPPVSYSIGVWDPQKYFWLFVMFLHMPPRIFYPYLYKKMFISLKPEVSSEGWFQGVLWWYMKTMYIEPLGLIAVTVFDMEKVFELHALSYTVWIVAFNFNMLFTVILQDFSGARELSPMHNRTWLLKRFLLITGIALSVSTGVSYGLYTFWCVGDAYITFTLVEYVLVGYNSLFHFLILFEFSNVKMEMRYDLEMIGREKSQKYKNVDITVYPEQKQQPC</sequence>
<dbReference type="InterPro" id="IPR019402">
    <property type="entry name" value="CWH43_N"/>
</dbReference>
<keyword evidence="5" id="KW-1185">Reference proteome</keyword>
<dbReference type="GO" id="GO:0006506">
    <property type="term" value="P:GPI anchor biosynthetic process"/>
    <property type="evidence" value="ECO:0007669"/>
    <property type="project" value="TreeGrafter"/>
</dbReference>
<dbReference type="PANTHER" id="PTHR12892:SF15">
    <property type="entry name" value="POST-GPI ATTACHMENT TO PROTEINS FACTOR 2-LIKE"/>
    <property type="match status" value="1"/>
</dbReference>
<feature type="transmembrane region" description="Helical" evidence="2">
    <location>
        <begin position="245"/>
        <end position="265"/>
    </location>
</feature>
<feature type="domain" description="CWH43-like N-terminal" evidence="3">
    <location>
        <begin position="145"/>
        <end position="372"/>
    </location>
</feature>
<evidence type="ECO:0000256" key="2">
    <source>
        <dbReference type="SAM" id="Phobius"/>
    </source>
</evidence>
<accession>A0AA39LEW1</accession>